<dbReference type="OrthoDB" id="1933717at2759"/>
<reference evidence="3 4" key="1">
    <citation type="submission" date="2020-11" db="EMBL/GenBank/DDBJ databases">
        <title>Kefir isolates.</title>
        <authorList>
            <person name="Marcisauskas S."/>
            <person name="Kim Y."/>
            <person name="Blasche S."/>
        </authorList>
    </citation>
    <scope>NUCLEOTIDE SEQUENCE [LARGE SCALE GENOMIC DNA]</scope>
    <source>
        <strain evidence="3 4">KR</strain>
    </source>
</reference>
<dbReference type="EMBL" id="PUHQ01000005">
    <property type="protein sequence ID" value="KAG0666364.1"/>
    <property type="molecule type" value="Genomic_DNA"/>
</dbReference>
<dbReference type="PANTHER" id="PTHR42901:SF1">
    <property type="entry name" value="ALCOHOL DEHYDROGENASE"/>
    <property type="match status" value="1"/>
</dbReference>
<evidence type="ECO:0000256" key="2">
    <source>
        <dbReference type="ARBA" id="ARBA00023002"/>
    </source>
</evidence>
<proteinExistence type="inferred from homology"/>
<evidence type="ECO:0000313" key="4">
    <source>
        <dbReference type="Proteomes" id="UP000777482"/>
    </source>
</evidence>
<evidence type="ECO:0000313" key="3">
    <source>
        <dbReference type="EMBL" id="KAG0666364.1"/>
    </source>
</evidence>
<dbReference type="Gene3D" id="3.40.50.720">
    <property type="entry name" value="NAD(P)-binding Rossmann-like Domain"/>
    <property type="match status" value="1"/>
</dbReference>
<keyword evidence="2" id="KW-0560">Oxidoreductase</keyword>
<dbReference type="AlphaFoldDB" id="A0A9P7B8S8"/>
<organism evidence="3 4">
    <name type="scientific">Rhodotorula mucilaginosa</name>
    <name type="common">Yeast</name>
    <name type="synonym">Rhodotorula rubra</name>
    <dbReference type="NCBI Taxonomy" id="5537"/>
    <lineage>
        <taxon>Eukaryota</taxon>
        <taxon>Fungi</taxon>
        <taxon>Dikarya</taxon>
        <taxon>Basidiomycota</taxon>
        <taxon>Pucciniomycotina</taxon>
        <taxon>Microbotryomycetes</taxon>
        <taxon>Sporidiobolales</taxon>
        <taxon>Sporidiobolaceae</taxon>
        <taxon>Rhodotorula</taxon>
    </lineage>
</organism>
<dbReference type="Pfam" id="PF00106">
    <property type="entry name" value="adh_short"/>
    <property type="match status" value="2"/>
</dbReference>
<dbReference type="GO" id="GO:0016491">
    <property type="term" value="F:oxidoreductase activity"/>
    <property type="evidence" value="ECO:0007669"/>
    <property type="project" value="UniProtKB-KW"/>
</dbReference>
<comment type="caution">
    <text evidence="3">The sequence shown here is derived from an EMBL/GenBank/DDBJ whole genome shotgun (WGS) entry which is preliminary data.</text>
</comment>
<dbReference type="CDD" id="cd05233">
    <property type="entry name" value="SDR_c"/>
    <property type="match status" value="1"/>
</dbReference>
<protein>
    <submittedName>
        <fullName evidence="3">Uncharacterized protein</fullName>
    </submittedName>
</protein>
<dbReference type="InterPro" id="IPR036291">
    <property type="entry name" value="NAD(P)-bd_dom_sf"/>
</dbReference>
<dbReference type="PANTHER" id="PTHR42901">
    <property type="entry name" value="ALCOHOL DEHYDROGENASE"/>
    <property type="match status" value="1"/>
</dbReference>
<evidence type="ECO:0000256" key="1">
    <source>
        <dbReference type="ARBA" id="ARBA00006484"/>
    </source>
</evidence>
<sequence>MYDAISPAHALAHAAQGLAVLITGSGRGVGRAEALAFAQAGAKKIVLTSRSRDELEEVKKEIEEATRDCRTPEEGECEVIVHVADLCDPASVDALFEAAGDLDEGGDGDAWRSSRKRADTPDPAVLINNAGYLEPCVPIRDSDPSEWKRTLDINHYGTYLATRAFLRAAHARGLGEEQGVGGANGNKEVTVINTSSIGSAGTRPGFSCYQPGKSMINRFTEFVHFEEPAVRAFALHPGGVMTKLARDSMPPDTHDSLTDKPELAAGFAVWLATSKKADFLRGRYVSANWDVDQLVAKRDEIVQKDLLWTRVVGQEQVMPHSTHVHLY</sequence>
<dbReference type="Proteomes" id="UP000777482">
    <property type="component" value="Unassembled WGS sequence"/>
</dbReference>
<gene>
    <name evidence="3" type="ORF">C6P46_004934</name>
</gene>
<dbReference type="SUPFAM" id="SSF51735">
    <property type="entry name" value="NAD(P)-binding Rossmann-fold domains"/>
    <property type="match status" value="1"/>
</dbReference>
<keyword evidence="4" id="KW-1185">Reference proteome</keyword>
<comment type="similarity">
    <text evidence="1">Belongs to the short-chain dehydrogenases/reductases (SDR) family.</text>
</comment>
<accession>A0A9P7B8S8</accession>
<dbReference type="InterPro" id="IPR002347">
    <property type="entry name" value="SDR_fam"/>
</dbReference>
<name>A0A9P7B8S8_RHOMI</name>
<dbReference type="PRINTS" id="PR00081">
    <property type="entry name" value="GDHRDH"/>
</dbReference>